<proteinExistence type="predicted"/>
<evidence type="ECO:0000313" key="2">
    <source>
        <dbReference type="Proteomes" id="UP000033995"/>
    </source>
</evidence>
<sequence length="205" mass="24177">MAYYHDLVTEKSWEELKKLSKSIDLLLIGGWAVYLYTKALKSKDIDILIEYSELIKLKKDYELNKNERLLKYEARREEIQIDIYLPHYSNIGIPIEDLIKQKISLEGFMVIKKEYLIALKLFTLKERGRTPKGKKDFLDLLSLFLTDDIDIKQIYILTNKYKLGSSTSFFEEMLNEYVEVPEIGLNKHLFKKLKVKILKSLVKST</sequence>
<accession>A0A0G0CSS8</accession>
<reference evidence="1 2" key="1">
    <citation type="journal article" date="2015" name="Nature">
        <title>rRNA introns, odd ribosomes, and small enigmatic genomes across a large radiation of phyla.</title>
        <authorList>
            <person name="Brown C.T."/>
            <person name="Hug L.A."/>
            <person name="Thomas B.C."/>
            <person name="Sharon I."/>
            <person name="Castelle C.J."/>
            <person name="Singh A."/>
            <person name="Wilkins M.J."/>
            <person name="Williams K.H."/>
            <person name="Banfield J.F."/>
        </authorList>
    </citation>
    <scope>NUCLEOTIDE SEQUENCE [LARGE SCALE GENOMIC DNA]</scope>
</reference>
<protein>
    <submittedName>
        <fullName evidence="1">Uncharacterized protein</fullName>
    </submittedName>
</protein>
<comment type="caution">
    <text evidence="1">The sequence shown here is derived from an EMBL/GenBank/DDBJ whole genome shotgun (WGS) entry which is preliminary data.</text>
</comment>
<evidence type="ECO:0000313" key="1">
    <source>
        <dbReference type="EMBL" id="KKP46362.1"/>
    </source>
</evidence>
<dbReference type="AlphaFoldDB" id="A0A0G0CSS8"/>
<dbReference type="EMBL" id="LBOZ01000011">
    <property type="protein sequence ID" value="KKP46362.1"/>
    <property type="molecule type" value="Genomic_DNA"/>
</dbReference>
<organism evidence="1 2">
    <name type="scientific">Candidatus Woesebacteria bacterium GW2011_GWA2_33_28</name>
    <dbReference type="NCBI Taxonomy" id="1618561"/>
    <lineage>
        <taxon>Bacteria</taxon>
        <taxon>Candidatus Woeseibacteriota</taxon>
    </lineage>
</organism>
<gene>
    <name evidence="1" type="ORF">UR38_C0011G0012</name>
</gene>
<name>A0A0G0CSS8_9BACT</name>
<dbReference type="Proteomes" id="UP000033995">
    <property type="component" value="Unassembled WGS sequence"/>
</dbReference>